<keyword evidence="1 3" id="KW-0378">Hydrolase</keyword>
<evidence type="ECO:0000313" key="4">
    <source>
        <dbReference type="Proteomes" id="UP001431532"/>
    </source>
</evidence>
<organism evidence="3 4">
    <name type="scientific">Peloplasma aerotolerans</name>
    <dbReference type="NCBI Taxonomy" id="3044389"/>
    <lineage>
        <taxon>Bacteria</taxon>
        <taxon>Bacillati</taxon>
        <taxon>Mycoplasmatota</taxon>
        <taxon>Mollicutes</taxon>
        <taxon>Acholeplasmatales</taxon>
        <taxon>Acholeplasmataceae</taxon>
        <taxon>Peloplasma</taxon>
    </lineage>
</organism>
<accession>A0AAW6UA91</accession>
<dbReference type="RefSeq" id="WP_282840058.1">
    <property type="nucleotide sequence ID" value="NZ_JASCXW010000038.1"/>
</dbReference>
<gene>
    <name evidence="3" type="ORF">QJ521_08585</name>
</gene>
<dbReference type="Gene3D" id="3.40.50.850">
    <property type="entry name" value="Isochorismatase-like"/>
    <property type="match status" value="1"/>
</dbReference>
<protein>
    <submittedName>
        <fullName evidence="3">Cysteine hydrolase family protein</fullName>
        <ecNumber evidence="3">3.-.-.-</ecNumber>
    </submittedName>
</protein>
<evidence type="ECO:0000256" key="1">
    <source>
        <dbReference type="ARBA" id="ARBA00022801"/>
    </source>
</evidence>
<feature type="domain" description="Isochorismatase-like" evidence="2">
    <location>
        <begin position="4"/>
        <end position="134"/>
    </location>
</feature>
<dbReference type="PANTHER" id="PTHR43540:SF14">
    <property type="entry name" value="ISOCHORISMATASE"/>
    <property type="match status" value="1"/>
</dbReference>
<dbReference type="PANTHER" id="PTHR43540">
    <property type="entry name" value="PEROXYUREIDOACRYLATE/UREIDOACRYLATE AMIDOHYDROLASE-RELATED"/>
    <property type="match status" value="1"/>
</dbReference>
<dbReference type="Proteomes" id="UP001431532">
    <property type="component" value="Unassembled WGS sequence"/>
</dbReference>
<reference evidence="3" key="1">
    <citation type="submission" date="2023-05" db="EMBL/GenBank/DDBJ databases">
        <title>Mariniplasma microaerophilum sp. nov., a novel anaerobic mollicute isolated from terrestrial mud volcano, Taman Peninsula, Russia.</title>
        <authorList>
            <person name="Khomyakova M.A."/>
            <person name="Merkel A.Y."/>
            <person name="Slobodkin A.I."/>
        </authorList>
    </citation>
    <scope>NUCLEOTIDE SEQUENCE</scope>
    <source>
        <strain evidence="3">M4Ah</strain>
    </source>
</reference>
<evidence type="ECO:0000313" key="3">
    <source>
        <dbReference type="EMBL" id="MDI6453620.1"/>
    </source>
</evidence>
<dbReference type="AlphaFoldDB" id="A0AAW6UA91"/>
<dbReference type="Pfam" id="PF00857">
    <property type="entry name" value="Isochorismatase"/>
    <property type="match status" value="1"/>
</dbReference>
<name>A0AAW6UA91_9MOLU</name>
<dbReference type="SUPFAM" id="SSF52499">
    <property type="entry name" value="Isochorismatase-like hydrolases"/>
    <property type="match status" value="1"/>
</dbReference>
<dbReference type="EC" id="3.-.-.-" evidence="3"/>
<dbReference type="InterPro" id="IPR036380">
    <property type="entry name" value="Isochorismatase-like_sf"/>
</dbReference>
<dbReference type="CDD" id="cd01014">
    <property type="entry name" value="nicotinamidase_related"/>
    <property type="match status" value="1"/>
</dbReference>
<dbReference type="InterPro" id="IPR000868">
    <property type="entry name" value="Isochorismatase-like_dom"/>
</dbReference>
<dbReference type="InterPro" id="IPR050272">
    <property type="entry name" value="Isochorismatase-like_hydrls"/>
</dbReference>
<dbReference type="EMBL" id="JASCXW010000038">
    <property type="protein sequence ID" value="MDI6453620.1"/>
    <property type="molecule type" value="Genomic_DNA"/>
</dbReference>
<proteinExistence type="predicted"/>
<evidence type="ECO:0000259" key="2">
    <source>
        <dbReference type="Pfam" id="PF00857"/>
    </source>
</evidence>
<sequence>MKNTALLVVDMQKALIDEQPINRNELIQNINEMIDFCRLKNVDVIFVRHQDNQEGSPLVKDTSGWQIYKELHLNTHDKIIDKKYNSAFYQTDLKDYLISKSIENIILVGMQTEYCIDATCKSAFDLGYHVYLPKGFNSTFNSTYVKGEDIINMYNEEIWHGFADVIEFSDLKDRF</sequence>
<dbReference type="GO" id="GO:0016787">
    <property type="term" value="F:hydrolase activity"/>
    <property type="evidence" value="ECO:0007669"/>
    <property type="project" value="UniProtKB-KW"/>
</dbReference>
<comment type="caution">
    <text evidence="3">The sequence shown here is derived from an EMBL/GenBank/DDBJ whole genome shotgun (WGS) entry which is preliminary data.</text>
</comment>
<keyword evidence="4" id="KW-1185">Reference proteome</keyword>